<reference evidence="1 2" key="1">
    <citation type="journal article" date="2019" name="Nat. Ecol. Evol.">
        <title>Megaphylogeny resolves global patterns of mushroom evolution.</title>
        <authorList>
            <person name="Varga T."/>
            <person name="Krizsan K."/>
            <person name="Foldi C."/>
            <person name="Dima B."/>
            <person name="Sanchez-Garcia M."/>
            <person name="Sanchez-Ramirez S."/>
            <person name="Szollosi G.J."/>
            <person name="Szarkandi J.G."/>
            <person name="Papp V."/>
            <person name="Albert L."/>
            <person name="Andreopoulos W."/>
            <person name="Angelini C."/>
            <person name="Antonin V."/>
            <person name="Barry K.W."/>
            <person name="Bougher N.L."/>
            <person name="Buchanan P."/>
            <person name="Buyck B."/>
            <person name="Bense V."/>
            <person name="Catcheside P."/>
            <person name="Chovatia M."/>
            <person name="Cooper J."/>
            <person name="Damon W."/>
            <person name="Desjardin D."/>
            <person name="Finy P."/>
            <person name="Geml J."/>
            <person name="Haridas S."/>
            <person name="Hughes K."/>
            <person name="Justo A."/>
            <person name="Karasinski D."/>
            <person name="Kautmanova I."/>
            <person name="Kiss B."/>
            <person name="Kocsube S."/>
            <person name="Kotiranta H."/>
            <person name="LaButti K.M."/>
            <person name="Lechner B.E."/>
            <person name="Liimatainen K."/>
            <person name="Lipzen A."/>
            <person name="Lukacs Z."/>
            <person name="Mihaltcheva S."/>
            <person name="Morgado L.N."/>
            <person name="Niskanen T."/>
            <person name="Noordeloos M.E."/>
            <person name="Ohm R.A."/>
            <person name="Ortiz-Santana B."/>
            <person name="Ovrebo C."/>
            <person name="Racz N."/>
            <person name="Riley R."/>
            <person name="Savchenko A."/>
            <person name="Shiryaev A."/>
            <person name="Soop K."/>
            <person name="Spirin V."/>
            <person name="Szebenyi C."/>
            <person name="Tomsovsky M."/>
            <person name="Tulloss R.E."/>
            <person name="Uehling J."/>
            <person name="Grigoriev I.V."/>
            <person name="Vagvolgyi C."/>
            <person name="Papp T."/>
            <person name="Martin F.M."/>
            <person name="Miettinen O."/>
            <person name="Hibbett D.S."/>
            <person name="Nagy L.G."/>
        </authorList>
    </citation>
    <scope>NUCLEOTIDE SEQUENCE [LARGE SCALE GENOMIC DNA]</scope>
    <source>
        <strain evidence="1 2">FP101781</strain>
    </source>
</reference>
<gene>
    <name evidence="1" type="ORF">FA13DRAFT_499713</name>
</gene>
<accession>A0A4Y7T9M1</accession>
<name>A0A4Y7T9M1_COPMI</name>
<proteinExistence type="predicted"/>
<organism evidence="1 2">
    <name type="scientific">Coprinellus micaceus</name>
    <name type="common">Glistening ink-cap mushroom</name>
    <name type="synonym">Coprinus micaceus</name>
    <dbReference type="NCBI Taxonomy" id="71717"/>
    <lineage>
        <taxon>Eukaryota</taxon>
        <taxon>Fungi</taxon>
        <taxon>Dikarya</taxon>
        <taxon>Basidiomycota</taxon>
        <taxon>Agaricomycotina</taxon>
        <taxon>Agaricomycetes</taxon>
        <taxon>Agaricomycetidae</taxon>
        <taxon>Agaricales</taxon>
        <taxon>Agaricineae</taxon>
        <taxon>Psathyrellaceae</taxon>
        <taxon>Coprinellus</taxon>
    </lineage>
</organism>
<evidence type="ECO:0000313" key="1">
    <source>
        <dbReference type="EMBL" id="TEB30866.1"/>
    </source>
</evidence>
<evidence type="ECO:0000313" key="2">
    <source>
        <dbReference type="Proteomes" id="UP000298030"/>
    </source>
</evidence>
<comment type="caution">
    <text evidence="1">The sequence shown here is derived from an EMBL/GenBank/DDBJ whole genome shotgun (WGS) entry which is preliminary data.</text>
</comment>
<dbReference type="EMBL" id="QPFP01000021">
    <property type="protein sequence ID" value="TEB30866.1"/>
    <property type="molecule type" value="Genomic_DNA"/>
</dbReference>
<sequence length="110" mass="11603">MRSTAPNLPFLVNASASGSFRVICASNRRATQSWSSALHNLLNRGSIYLNLVSCGNIQGQGLESDLDGVRQSAWANGVSSISVPSSFSSPMAPKLSSSEGRCLQNQCGIQ</sequence>
<dbReference type="Proteomes" id="UP000298030">
    <property type="component" value="Unassembled WGS sequence"/>
</dbReference>
<keyword evidence="2" id="KW-1185">Reference proteome</keyword>
<protein>
    <submittedName>
        <fullName evidence="1">Uncharacterized protein</fullName>
    </submittedName>
</protein>
<dbReference type="AlphaFoldDB" id="A0A4Y7T9M1"/>